<feature type="region of interest" description="Disordered" evidence="1">
    <location>
        <begin position="187"/>
        <end position="303"/>
    </location>
</feature>
<feature type="region of interest" description="Disordered" evidence="1">
    <location>
        <begin position="865"/>
        <end position="925"/>
    </location>
</feature>
<feature type="compositionally biased region" description="Polar residues" evidence="1">
    <location>
        <begin position="234"/>
        <end position="287"/>
    </location>
</feature>
<protein>
    <submittedName>
        <fullName evidence="2">Uncharacterized protein</fullName>
    </submittedName>
</protein>
<evidence type="ECO:0000256" key="1">
    <source>
        <dbReference type="SAM" id="MobiDB-lite"/>
    </source>
</evidence>
<organism evidence="2 3">
    <name type="scientific">Pyricularia oryzae</name>
    <name type="common">Rice blast fungus</name>
    <name type="synonym">Magnaporthe oryzae</name>
    <dbReference type="NCBI Taxonomy" id="318829"/>
    <lineage>
        <taxon>Eukaryota</taxon>
        <taxon>Fungi</taxon>
        <taxon>Dikarya</taxon>
        <taxon>Ascomycota</taxon>
        <taxon>Pezizomycotina</taxon>
        <taxon>Sordariomycetes</taxon>
        <taxon>Sordariomycetidae</taxon>
        <taxon>Magnaporthales</taxon>
        <taxon>Pyriculariaceae</taxon>
        <taxon>Pyricularia</taxon>
    </lineage>
</organism>
<gene>
    <name evidence="2" type="ORF">PoMZ_11251</name>
</gene>
<reference evidence="2 3" key="1">
    <citation type="journal article" date="2019" name="Mol. Biol. Evol.">
        <title>Blast fungal genomes show frequent chromosomal changes, gene gains and losses, and effector gene turnover.</title>
        <authorList>
            <person name="Gomez Luciano L.B."/>
            <person name="Jason Tsai I."/>
            <person name="Chuma I."/>
            <person name="Tosa Y."/>
            <person name="Chen Y.H."/>
            <person name="Li J.Y."/>
            <person name="Li M.Y."/>
            <person name="Jade Lu M.Y."/>
            <person name="Nakayashiki H."/>
            <person name="Li W.H."/>
        </authorList>
    </citation>
    <scope>NUCLEOTIDE SEQUENCE [LARGE SCALE GENOMIC DNA]</scope>
    <source>
        <strain evidence="2">MZ5-1-6</strain>
    </source>
</reference>
<feature type="compositionally biased region" description="Low complexity" evidence="1">
    <location>
        <begin position="528"/>
        <end position="543"/>
    </location>
</feature>
<feature type="compositionally biased region" description="Basic and acidic residues" evidence="1">
    <location>
        <begin position="195"/>
        <end position="206"/>
    </location>
</feature>
<dbReference type="Proteomes" id="UP000294847">
    <property type="component" value="Chromosome 5"/>
</dbReference>
<feature type="region of interest" description="Disordered" evidence="1">
    <location>
        <begin position="938"/>
        <end position="1008"/>
    </location>
</feature>
<dbReference type="AlphaFoldDB" id="A0A4P7NJW0"/>
<evidence type="ECO:0000313" key="2">
    <source>
        <dbReference type="EMBL" id="QBZ62371.1"/>
    </source>
</evidence>
<sequence length="1008" mass="109836">MEAGHGGAAVANSTLSISGILHAAAESRDDLLVLASLASNVADASDAGRALLQATDRLQRSVDVVCNLMRQLRASKKRLSPVVSNGAIPDQTRIRMLQEDPSPLAVLEKHLSTCVADIKRVIHGFRYSLSVYNQPKDPKQGLEDRRAAFEAALNQLAHITVLREQALTQHLIGLGCYVDHLVSPSSTSSGNSEHGCGHVNDDETKPKAGPSVCRHEHSAARGGGRCLKDETATIRDQSPSTVESMVNRSGDNSVHTKSSLETTVNGTASPLSDSISGDSTGTVNVSGQKRKASPDKKKNASLSRRLAELSLSRSGDSAETQINSQQPRHEYYYSCDALGGIDDGADELEDGSLSCRFCGIRFIHDDETTAYRLGAHLVRAHSFGLCNLNCTFSSQEALMEHLYSFHGWSRMSQDREVIDHWFRRQKEVGVPLERGWRLLTLEDGDAQPLRGLRETREETGLLLLHVLNTILLGADLNISMLPERPETTPPPPTEGSVAFDAGQVPMAHRFCQALTSLDKLALADTDAPKGAAASPGSKSAHGSSVKRRNRAVLEEMMYHAACVQQEIAIKSAVGDEDILRHEALYTAEQYKLDDLVCMYFPPRASPAAERHRVWHVRIATDEGGDRKAKLRAQKLRNIEGLGIKRIESNRPLRSFRDAVRVLGRAHMDQSGAAGYIGVMPQVLKAAGLLLWQEGRSPEALRPGTYVPLNAENLRVHTELQQRDTHLLANTPSQRRFRWVSGERLDWWFLGMVERSASFRRLIKSGWAFPPGPPGVPASETSKLCKSNSVKDCVAADAPKTLLTPYGWAVNLLSSAGLPQGKAVVNAVRSVGGEARSIMNGNRVTAASRDPAPQQALAATLAAHQQQERRQQNMNNSHPSQERMVKRPQTPDISMVGADYGTCSGMSVEESNSSSQCSQNPEYRNGSQTLQQAVENNISRPDLIPGPVKAPAIAADSIAEEEDESEDDDEEDDDDDDDYDVDDDDQEETGDDEDEITSDSSTTSSESSS</sequence>
<feature type="compositionally biased region" description="Low complexity" evidence="1">
    <location>
        <begin position="902"/>
        <end position="919"/>
    </location>
</feature>
<accession>A0A4P7NJW0</accession>
<feature type="region of interest" description="Disordered" evidence="1">
    <location>
        <begin position="527"/>
        <end position="546"/>
    </location>
</feature>
<feature type="compositionally biased region" description="Acidic residues" evidence="1">
    <location>
        <begin position="957"/>
        <end position="996"/>
    </location>
</feature>
<evidence type="ECO:0000313" key="3">
    <source>
        <dbReference type="Proteomes" id="UP000294847"/>
    </source>
</evidence>
<dbReference type="EMBL" id="CP034208">
    <property type="protein sequence ID" value="QBZ62371.1"/>
    <property type="molecule type" value="Genomic_DNA"/>
</dbReference>
<name>A0A4P7NJW0_PYROR</name>
<feature type="compositionally biased region" description="Low complexity" evidence="1">
    <location>
        <begin position="997"/>
        <end position="1008"/>
    </location>
</feature>
<proteinExistence type="predicted"/>